<sequence length="1035" mass="114151">MISVKCILDRALCDSRLKRIVHVILVLASVGWAGGVGAYAASVQQRTVIGTVVDADGQSLEGVTVAVKGTETATQTDASGRFSLRAEASAVLVFTSVGFLTQEVVVSSSDVYRVTLESDREDLDEVVVVGYGSQRKINLTGSVASVPSDVLLKRPTPNVSNMLQGRVAGLQVTQGTGQPGRENTSLSVRGQGSYGASSAPMVLIDGVLGNLAAVAPEDVASISVLKDAASAAIYGARAANGVILVTTKRGSSGAPSITYSNNFAMHEATRLPDLIWNSAETMELWNSAVAFSGSGYATFTEEEIAAYRNGSDPQYPNYNWVDNTFKKAFVHNHHVAISGGGERSTYQLSLGYLNQDGVLPGHDHQRYTGMISVNTDIRDWISVGSNIALAQRDLRAPSFENDEYVLMIYSQTGLSRPYLPDGSGRYSARAYEKVWQNRNPMAIANEGGRNRTDYNIRAQAYVDVKPLPGLTWSTKVAVNLDEVHDKLRAYDIDAYYYQKVNANDVDYTYAGNLWPIIDNGLNQDNYRTNLYTLFSTVQYDKTMGSHDFSVLGGYSQEYQKYSQLGGSRIGIPSPILNELNAGTPQGQSTRGTANEWAIQSLFGRVNYSYEGKYLLEANLRYDGTSRIYSDNRWGLFPSVSAGWRLSQENFMQSLDWLDDLKIRLSYGKLGNQEINNYPYQDILSQANYAFGSSLTPGAYVTRLTDKNLVWESTEVFNIGLDYSMLNDLFGFSLDVYRKNTTDILYTQPVPASVGLDAPTVNFGAMQNKGIDLELRHRHHIGEVNYRISGIFNTYRNEVTRLLSPAIGTYTLSREGEPWNSFYMLEWIGVFQSDEEIANSPTQPFNPKPGDLKFKDQDGNGSVGPEDRIIVDGAHPKFAYSFGLDVEYRQFDLTAFFQGVEGRKLYVNQFGSEPFYQAGAPPAKWRNAWTQENPTNELPHIYVGGNSEYSPVNGNASTFFLQDASYFRLKNVQIGYNFPTARVSKIGLAGLRLFVAGDNLLTATKYDGADPERASNGRYAQYPQVRIFSAGLNVKL</sequence>
<reference evidence="10 11" key="1">
    <citation type="submission" date="2016-10" db="EMBL/GenBank/DDBJ databases">
        <authorList>
            <person name="de Groot N.N."/>
        </authorList>
    </citation>
    <scope>NUCLEOTIDE SEQUENCE [LARGE SCALE GENOMIC DNA]</scope>
    <source>
        <strain evidence="10 11">RK1</strain>
    </source>
</reference>
<dbReference type="InterPro" id="IPR012910">
    <property type="entry name" value="Plug_dom"/>
</dbReference>
<proteinExistence type="inferred from homology"/>
<keyword evidence="8" id="KW-1133">Transmembrane helix</keyword>
<dbReference type="InterPro" id="IPR037066">
    <property type="entry name" value="Plug_dom_sf"/>
</dbReference>
<accession>A0A1I3S1P7</accession>
<evidence type="ECO:0000256" key="2">
    <source>
        <dbReference type="ARBA" id="ARBA00022448"/>
    </source>
</evidence>
<evidence type="ECO:0000313" key="10">
    <source>
        <dbReference type="EMBL" id="SFJ51507.1"/>
    </source>
</evidence>
<dbReference type="NCBIfam" id="TIGR04056">
    <property type="entry name" value="OMP_RagA_SusC"/>
    <property type="match status" value="1"/>
</dbReference>
<dbReference type="PROSITE" id="PS52016">
    <property type="entry name" value="TONB_DEPENDENT_REC_3"/>
    <property type="match status" value="1"/>
</dbReference>
<gene>
    <name evidence="10" type="ORF">SAMN05444682_110187</name>
</gene>
<dbReference type="NCBIfam" id="TIGR04057">
    <property type="entry name" value="SusC_RagA_signa"/>
    <property type="match status" value="1"/>
</dbReference>
<keyword evidence="6 7" id="KW-0998">Cell outer membrane</keyword>
<dbReference type="Gene3D" id="2.60.40.1120">
    <property type="entry name" value="Carboxypeptidase-like, regulatory domain"/>
    <property type="match status" value="1"/>
</dbReference>
<keyword evidence="2 7" id="KW-0813">Transport</keyword>
<name>A0A1I3S1P7_9SPHI</name>
<dbReference type="InterPro" id="IPR039426">
    <property type="entry name" value="TonB-dep_rcpt-like"/>
</dbReference>
<dbReference type="InterPro" id="IPR008969">
    <property type="entry name" value="CarboxyPept-like_regulatory"/>
</dbReference>
<dbReference type="SUPFAM" id="SSF56935">
    <property type="entry name" value="Porins"/>
    <property type="match status" value="1"/>
</dbReference>
<dbReference type="GO" id="GO:0009279">
    <property type="term" value="C:cell outer membrane"/>
    <property type="evidence" value="ECO:0007669"/>
    <property type="project" value="UniProtKB-SubCell"/>
</dbReference>
<dbReference type="InterPro" id="IPR023997">
    <property type="entry name" value="TonB-dep_OMP_SusC/RagA_CS"/>
</dbReference>
<dbReference type="FunFam" id="2.170.130.10:FF:000003">
    <property type="entry name" value="SusC/RagA family TonB-linked outer membrane protein"/>
    <property type="match status" value="1"/>
</dbReference>
<dbReference type="OrthoDB" id="600887at2"/>
<evidence type="ECO:0000256" key="1">
    <source>
        <dbReference type="ARBA" id="ARBA00004571"/>
    </source>
</evidence>
<evidence type="ECO:0000256" key="4">
    <source>
        <dbReference type="ARBA" id="ARBA00022692"/>
    </source>
</evidence>
<feature type="domain" description="TonB-dependent receptor plug" evidence="9">
    <location>
        <begin position="136"/>
        <end position="242"/>
    </location>
</feature>
<keyword evidence="3 7" id="KW-1134">Transmembrane beta strand</keyword>
<evidence type="ECO:0000256" key="8">
    <source>
        <dbReference type="SAM" id="Phobius"/>
    </source>
</evidence>
<dbReference type="Gene3D" id="2.40.170.20">
    <property type="entry name" value="TonB-dependent receptor, beta-barrel domain"/>
    <property type="match status" value="1"/>
</dbReference>
<evidence type="ECO:0000256" key="5">
    <source>
        <dbReference type="ARBA" id="ARBA00023136"/>
    </source>
</evidence>
<evidence type="ECO:0000256" key="6">
    <source>
        <dbReference type="ARBA" id="ARBA00023237"/>
    </source>
</evidence>
<dbReference type="STRING" id="1477437.SAMN05444682_110187"/>
<dbReference type="Gene3D" id="2.170.130.10">
    <property type="entry name" value="TonB-dependent receptor, plug domain"/>
    <property type="match status" value="1"/>
</dbReference>
<keyword evidence="11" id="KW-1185">Reference proteome</keyword>
<dbReference type="InterPro" id="IPR023996">
    <property type="entry name" value="TonB-dep_OMP_SusC/RagA"/>
</dbReference>
<protein>
    <submittedName>
        <fullName evidence="10">TonB-linked outer membrane protein, SusC/RagA family</fullName>
    </submittedName>
</protein>
<dbReference type="Pfam" id="PF13715">
    <property type="entry name" value="CarbopepD_reg_2"/>
    <property type="match status" value="1"/>
</dbReference>
<dbReference type="InterPro" id="IPR036942">
    <property type="entry name" value="Beta-barrel_TonB_sf"/>
</dbReference>
<evidence type="ECO:0000259" key="9">
    <source>
        <dbReference type="Pfam" id="PF07715"/>
    </source>
</evidence>
<organism evidence="10 11">
    <name type="scientific">Parapedobacter indicus</name>
    <dbReference type="NCBI Taxonomy" id="1477437"/>
    <lineage>
        <taxon>Bacteria</taxon>
        <taxon>Pseudomonadati</taxon>
        <taxon>Bacteroidota</taxon>
        <taxon>Sphingobacteriia</taxon>
        <taxon>Sphingobacteriales</taxon>
        <taxon>Sphingobacteriaceae</taxon>
        <taxon>Parapedobacter</taxon>
    </lineage>
</organism>
<comment type="similarity">
    <text evidence="7">Belongs to the TonB-dependent receptor family.</text>
</comment>
<dbReference type="Pfam" id="PF07715">
    <property type="entry name" value="Plug"/>
    <property type="match status" value="1"/>
</dbReference>
<dbReference type="SUPFAM" id="SSF49464">
    <property type="entry name" value="Carboxypeptidase regulatory domain-like"/>
    <property type="match status" value="1"/>
</dbReference>
<evidence type="ECO:0000256" key="3">
    <source>
        <dbReference type="ARBA" id="ARBA00022452"/>
    </source>
</evidence>
<keyword evidence="4 7" id="KW-0812">Transmembrane</keyword>
<dbReference type="EMBL" id="FOQO01000010">
    <property type="protein sequence ID" value="SFJ51507.1"/>
    <property type="molecule type" value="Genomic_DNA"/>
</dbReference>
<keyword evidence="5 7" id="KW-0472">Membrane</keyword>
<evidence type="ECO:0000313" key="11">
    <source>
        <dbReference type="Proteomes" id="UP000198670"/>
    </source>
</evidence>
<dbReference type="AlphaFoldDB" id="A0A1I3S1P7"/>
<dbReference type="Proteomes" id="UP000198670">
    <property type="component" value="Unassembled WGS sequence"/>
</dbReference>
<dbReference type="RefSeq" id="WP_090629782.1">
    <property type="nucleotide sequence ID" value="NZ_FOQO01000010.1"/>
</dbReference>
<comment type="subcellular location">
    <subcellularLocation>
        <location evidence="1 7">Cell outer membrane</location>
        <topology evidence="1 7">Multi-pass membrane protein</topology>
    </subcellularLocation>
</comment>
<evidence type="ECO:0000256" key="7">
    <source>
        <dbReference type="PROSITE-ProRule" id="PRU01360"/>
    </source>
</evidence>
<feature type="transmembrane region" description="Helical" evidence="8">
    <location>
        <begin position="20"/>
        <end position="41"/>
    </location>
</feature>